<name>A0A0K1PR23_9BACT</name>
<gene>
    <name evidence="1" type="ORF">AKJ09_02654</name>
</gene>
<reference evidence="1 2" key="1">
    <citation type="submission" date="2015-08" db="EMBL/GenBank/DDBJ databases">
        <authorList>
            <person name="Babu N.S."/>
            <person name="Beckwith C.J."/>
            <person name="Beseler K.G."/>
            <person name="Brison A."/>
            <person name="Carone J.V."/>
            <person name="Caskin T.P."/>
            <person name="Diamond M."/>
            <person name="Durham M.E."/>
            <person name="Foxe J.M."/>
            <person name="Go M."/>
            <person name="Henderson B.A."/>
            <person name="Jones I.B."/>
            <person name="McGettigan J.A."/>
            <person name="Micheletti S.J."/>
            <person name="Nasrallah M.E."/>
            <person name="Ortiz D."/>
            <person name="Piller C.R."/>
            <person name="Privatt S.R."/>
            <person name="Schneider S.L."/>
            <person name="Sharp S."/>
            <person name="Smith T.C."/>
            <person name="Stanton J.D."/>
            <person name="Ullery H.E."/>
            <person name="Wilson R.J."/>
            <person name="Serrano M.G."/>
            <person name="Buck G."/>
            <person name="Lee V."/>
            <person name="Wang Y."/>
            <person name="Carvalho R."/>
            <person name="Voegtly L."/>
            <person name="Shi R."/>
            <person name="Duckworth R."/>
            <person name="Johnson A."/>
            <person name="Loviza R."/>
            <person name="Walstead R."/>
            <person name="Shah Z."/>
            <person name="Kiflezghi M."/>
            <person name="Wade K."/>
            <person name="Ball S.L."/>
            <person name="Bradley K.W."/>
            <person name="Asai D.J."/>
            <person name="Bowman C.A."/>
            <person name="Russell D.A."/>
            <person name="Pope W.H."/>
            <person name="Jacobs-Sera D."/>
            <person name="Hendrix R.W."/>
            <person name="Hatfull G.F."/>
        </authorList>
    </citation>
    <scope>NUCLEOTIDE SEQUENCE [LARGE SCALE GENOMIC DNA]</scope>
    <source>
        <strain evidence="1 2">DSM 27648</strain>
    </source>
</reference>
<proteinExistence type="predicted"/>
<dbReference type="EMBL" id="CP012333">
    <property type="protein sequence ID" value="AKU95990.1"/>
    <property type="molecule type" value="Genomic_DNA"/>
</dbReference>
<keyword evidence="2" id="KW-1185">Reference proteome</keyword>
<dbReference type="AlphaFoldDB" id="A0A0K1PR23"/>
<dbReference type="KEGG" id="llu:AKJ09_02654"/>
<evidence type="ECO:0000313" key="1">
    <source>
        <dbReference type="EMBL" id="AKU95990.1"/>
    </source>
</evidence>
<dbReference type="Proteomes" id="UP000064967">
    <property type="component" value="Chromosome"/>
</dbReference>
<accession>A0A0K1PR23</accession>
<organism evidence="1 2">
    <name type="scientific">Labilithrix luteola</name>
    <dbReference type="NCBI Taxonomy" id="1391654"/>
    <lineage>
        <taxon>Bacteria</taxon>
        <taxon>Pseudomonadati</taxon>
        <taxon>Myxococcota</taxon>
        <taxon>Polyangia</taxon>
        <taxon>Polyangiales</taxon>
        <taxon>Labilitrichaceae</taxon>
        <taxon>Labilithrix</taxon>
    </lineage>
</organism>
<sequence length="96" mass="10317">MAAPPEKVAEVIDGVLHLFPRPAKPHAAASAALGEELGPPFKRGRGGPGGWILLDEPELHLVDVIIDAWADDVHVRAEPFDAIELDLSVLWADVQL</sequence>
<protein>
    <submittedName>
        <fullName evidence="1">Uncharacterized protein</fullName>
    </submittedName>
</protein>
<evidence type="ECO:0000313" key="2">
    <source>
        <dbReference type="Proteomes" id="UP000064967"/>
    </source>
</evidence>